<evidence type="ECO:0000313" key="2">
    <source>
        <dbReference type="EMBL" id="GES73795.1"/>
    </source>
</evidence>
<sequence length="122" mass="14867">MRIGQFYLQSYKIQEFKYHECWKHIFDTDSAFITNFPNIKKLIQIGLIIPLPNANVERIFSQQKLLKNKLRNKMSLESLHRFLMILINGPELEEIDYKSAYEYRRFIMKERRFENIDDNTNM</sequence>
<evidence type="ECO:0000259" key="1">
    <source>
        <dbReference type="Pfam" id="PF05699"/>
    </source>
</evidence>
<dbReference type="InterPro" id="IPR012337">
    <property type="entry name" value="RNaseH-like_sf"/>
</dbReference>
<dbReference type="GO" id="GO:0046983">
    <property type="term" value="F:protein dimerization activity"/>
    <property type="evidence" value="ECO:0007669"/>
    <property type="project" value="InterPro"/>
</dbReference>
<gene>
    <name evidence="2" type="ORF">RCL2_000131000</name>
</gene>
<evidence type="ECO:0000313" key="3">
    <source>
        <dbReference type="Proteomes" id="UP000615446"/>
    </source>
</evidence>
<protein>
    <submittedName>
        <fullName evidence="2">Zinc finger protein 862-like</fullName>
    </submittedName>
</protein>
<reference evidence="2" key="1">
    <citation type="submission" date="2019-10" db="EMBL/GenBank/DDBJ databases">
        <title>Conservation and host-specific expression of non-tandemly repeated heterogenous ribosome RNA gene in arbuscular mycorrhizal fungi.</title>
        <authorList>
            <person name="Maeda T."/>
            <person name="Kobayashi Y."/>
            <person name="Nakagawa T."/>
            <person name="Ezawa T."/>
            <person name="Yamaguchi K."/>
            <person name="Bino T."/>
            <person name="Nishimoto Y."/>
            <person name="Shigenobu S."/>
            <person name="Kawaguchi M."/>
        </authorList>
    </citation>
    <scope>NUCLEOTIDE SEQUENCE</scope>
    <source>
        <strain evidence="2">HR1</strain>
    </source>
</reference>
<dbReference type="Pfam" id="PF05699">
    <property type="entry name" value="Dimer_Tnp_hAT"/>
    <property type="match status" value="1"/>
</dbReference>
<dbReference type="PANTHER" id="PTHR46880:SF5">
    <property type="entry name" value="DUF4371 DOMAIN-CONTAINING PROTEIN"/>
    <property type="match status" value="1"/>
</dbReference>
<dbReference type="InterPro" id="IPR008906">
    <property type="entry name" value="HATC_C_dom"/>
</dbReference>
<proteinExistence type="predicted"/>
<dbReference type="EMBL" id="BLAL01000011">
    <property type="protein sequence ID" value="GES73795.1"/>
    <property type="molecule type" value="Genomic_DNA"/>
</dbReference>
<organism evidence="2 3">
    <name type="scientific">Rhizophagus clarus</name>
    <dbReference type="NCBI Taxonomy" id="94130"/>
    <lineage>
        <taxon>Eukaryota</taxon>
        <taxon>Fungi</taxon>
        <taxon>Fungi incertae sedis</taxon>
        <taxon>Mucoromycota</taxon>
        <taxon>Glomeromycotina</taxon>
        <taxon>Glomeromycetes</taxon>
        <taxon>Glomerales</taxon>
        <taxon>Glomeraceae</taxon>
        <taxon>Rhizophagus</taxon>
    </lineage>
</organism>
<dbReference type="OrthoDB" id="2442861at2759"/>
<dbReference type="SUPFAM" id="SSF53098">
    <property type="entry name" value="Ribonuclease H-like"/>
    <property type="match status" value="1"/>
</dbReference>
<feature type="domain" description="HAT C-terminal dimerisation" evidence="1">
    <location>
        <begin position="22"/>
        <end position="86"/>
    </location>
</feature>
<name>A0A8H3KTF2_9GLOM</name>
<dbReference type="Proteomes" id="UP000615446">
    <property type="component" value="Unassembled WGS sequence"/>
</dbReference>
<accession>A0A8H3KTF2</accession>
<comment type="caution">
    <text evidence="2">The sequence shown here is derived from an EMBL/GenBank/DDBJ whole genome shotgun (WGS) entry which is preliminary data.</text>
</comment>
<dbReference type="AlphaFoldDB" id="A0A8H3KTF2"/>
<dbReference type="PANTHER" id="PTHR46880">
    <property type="entry name" value="RAS-ASSOCIATING DOMAIN-CONTAINING PROTEIN"/>
    <property type="match status" value="1"/>
</dbReference>